<protein>
    <submittedName>
        <fullName evidence="1">Uncharacterized protein</fullName>
    </submittedName>
</protein>
<sequence>MKTDVYISFYDNRKRCGFIHKLVQLCTWSNISHVALIFNYESIAITPMVLEKTQPKLYTEKNLNKQAKLIYKFYMGKVDCTTDEVLDLCLNHKVSSKWKEVFAFTIGRYIGIYPSNCCTLAVDFLNNKMNYNFKNKYNPNKLMKEVYYDRYNDCRTSKGR</sequence>
<proteinExistence type="predicted"/>
<evidence type="ECO:0000313" key="1">
    <source>
        <dbReference type="EMBL" id="CAB4190459.1"/>
    </source>
</evidence>
<gene>
    <name evidence="1" type="ORF">UFOVP1192_63</name>
</gene>
<accession>A0A6J5R0Q4</accession>
<name>A0A6J5R0Q4_9CAUD</name>
<organism evidence="1">
    <name type="scientific">uncultured Caudovirales phage</name>
    <dbReference type="NCBI Taxonomy" id="2100421"/>
    <lineage>
        <taxon>Viruses</taxon>
        <taxon>Duplodnaviria</taxon>
        <taxon>Heunggongvirae</taxon>
        <taxon>Uroviricota</taxon>
        <taxon>Caudoviricetes</taxon>
        <taxon>Peduoviridae</taxon>
        <taxon>Maltschvirus</taxon>
        <taxon>Maltschvirus maltsch</taxon>
    </lineage>
</organism>
<dbReference type="EMBL" id="LR797151">
    <property type="protein sequence ID" value="CAB4190459.1"/>
    <property type="molecule type" value="Genomic_DNA"/>
</dbReference>
<reference evidence="1" key="1">
    <citation type="submission" date="2020-05" db="EMBL/GenBank/DDBJ databases">
        <authorList>
            <person name="Chiriac C."/>
            <person name="Salcher M."/>
            <person name="Ghai R."/>
            <person name="Kavagutti S V."/>
        </authorList>
    </citation>
    <scope>NUCLEOTIDE SEQUENCE</scope>
</reference>